<evidence type="ECO:0000313" key="4">
    <source>
        <dbReference type="Proteomes" id="UP001157034"/>
    </source>
</evidence>
<keyword evidence="2" id="KW-1133">Transmembrane helix</keyword>
<reference evidence="4" key="1">
    <citation type="journal article" date="2019" name="Int. J. Syst. Evol. Microbiol.">
        <title>The Global Catalogue of Microorganisms (GCM) 10K type strain sequencing project: providing services to taxonomists for standard genome sequencing and annotation.</title>
        <authorList>
            <consortium name="The Broad Institute Genomics Platform"/>
            <consortium name="The Broad Institute Genome Sequencing Center for Infectious Disease"/>
            <person name="Wu L."/>
            <person name="Ma J."/>
        </authorList>
    </citation>
    <scope>NUCLEOTIDE SEQUENCE [LARGE SCALE GENOMIC DNA]</scope>
    <source>
        <strain evidence="4">NBRC 108894</strain>
    </source>
</reference>
<proteinExistence type="predicted"/>
<name>A0ABQ6JZS9_9MICO</name>
<sequence>MSGGAAYGNLLVSVRVRDHRIRPTVGMQQPDAAPLAGHAEATPVERAAVLERLDRCLGPYRFATDSAAIRFPADVMRQYQYDVAVLWPCLRAHRIDPGEVPRPPRPGNRTRRRARGRRDGGRSAAARDPPRRGAVPAGGRGPGRVEAVMRARRVWGLVVASIVASGAAIVLASHPAPAPSSASPPLPTEPAVLYRCLQASGAFAFGNLRAGAQDYHGELLGDVEIVPAASGARVDTRAPGRPDATPLDRDRVLGAFDMCLLPAAFVDADSAAGRSALLRLFEYQVTTYWPCLRAHGVDPGPVPSPARYLRRADAAGLLPFQDGFRGAADDVATATAACSFDPRAPARD</sequence>
<organism evidence="3 4">
    <name type="scientific">Pseudolysinimonas kribbensis</name>
    <dbReference type="NCBI Taxonomy" id="433641"/>
    <lineage>
        <taxon>Bacteria</taxon>
        <taxon>Bacillati</taxon>
        <taxon>Actinomycetota</taxon>
        <taxon>Actinomycetes</taxon>
        <taxon>Micrococcales</taxon>
        <taxon>Microbacteriaceae</taxon>
        <taxon>Pseudolysinimonas</taxon>
    </lineage>
</organism>
<evidence type="ECO:0000256" key="2">
    <source>
        <dbReference type="SAM" id="Phobius"/>
    </source>
</evidence>
<accession>A0ABQ6JZS9</accession>
<comment type="caution">
    <text evidence="3">The sequence shown here is derived from an EMBL/GenBank/DDBJ whole genome shotgun (WGS) entry which is preliminary data.</text>
</comment>
<protein>
    <submittedName>
        <fullName evidence="3">Uncharacterized protein</fullName>
    </submittedName>
</protein>
<evidence type="ECO:0000256" key="1">
    <source>
        <dbReference type="SAM" id="MobiDB-lite"/>
    </source>
</evidence>
<dbReference type="Proteomes" id="UP001157034">
    <property type="component" value="Unassembled WGS sequence"/>
</dbReference>
<feature type="region of interest" description="Disordered" evidence="1">
    <location>
        <begin position="96"/>
        <end position="143"/>
    </location>
</feature>
<keyword evidence="2" id="KW-0472">Membrane</keyword>
<dbReference type="EMBL" id="BSVB01000001">
    <property type="protein sequence ID" value="GMA93840.1"/>
    <property type="molecule type" value="Genomic_DNA"/>
</dbReference>
<evidence type="ECO:0000313" key="3">
    <source>
        <dbReference type="EMBL" id="GMA93840.1"/>
    </source>
</evidence>
<keyword evidence="2" id="KW-0812">Transmembrane</keyword>
<gene>
    <name evidence="3" type="ORF">GCM10025881_06640</name>
</gene>
<feature type="transmembrane region" description="Helical" evidence="2">
    <location>
        <begin position="154"/>
        <end position="173"/>
    </location>
</feature>
<keyword evidence="4" id="KW-1185">Reference proteome</keyword>
<feature type="compositionally biased region" description="Low complexity" evidence="1">
    <location>
        <begin position="122"/>
        <end position="135"/>
    </location>
</feature>